<name>A0A165MIF1_9AGAM</name>
<reference evidence="1 2" key="1">
    <citation type="journal article" date="2016" name="Mol. Biol. Evol.">
        <title>Comparative Genomics of Early-Diverging Mushroom-Forming Fungi Provides Insights into the Origins of Lignocellulose Decay Capabilities.</title>
        <authorList>
            <person name="Nagy L.G."/>
            <person name="Riley R."/>
            <person name="Tritt A."/>
            <person name="Adam C."/>
            <person name="Daum C."/>
            <person name="Floudas D."/>
            <person name="Sun H."/>
            <person name="Yadav J.S."/>
            <person name="Pangilinan J."/>
            <person name="Larsson K.H."/>
            <person name="Matsuura K."/>
            <person name="Barry K."/>
            <person name="Labutti K."/>
            <person name="Kuo R."/>
            <person name="Ohm R.A."/>
            <person name="Bhattacharya S.S."/>
            <person name="Shirouzu T."/>
            <person name="Yoshinaga Y."/>
            <person name="Martin F.M."/>
            <person name="Grigoriev I.V."/>
            <person name="Hibbett D.S."/>
        </authorList>
    </citation>
    <scope>NUCLEOTIDE SEQUENCE [LARGE SCALE GENOMIC DNA]</scope>
    <source>
        <strain evidence="1 2">HHB14362 ss-1</strain>
    </source>
</reference>
<gene>
    <name evidence="1" type="ORF">NEOLEDRAFT_1143493</name>
</gene>
<accession>A0A165MIF1</accession>
<evidence type="ECO:0000313" key="2">
    <source>
        <dbReference type="Proteomes" id="UP000076761"/>
    </source>
</evidence>
<dbReference type="AlphaFoldDB" id="A0A165MIF1"/>
<sequence>MRPQITSYSELPPYTLVLNLCDISRHFRVLPDDSVYLFFDRTHAGRFHTPLPAHSEEYLWRVHVALTAWAVRGPGGFNDFDFLPSTPPRLRAAIVDIGILCFAPGNSITRIFYTLNHVWSILSSGG</sequence>
<dbReference type="InParanoid" id="A0A165MIF1"/>
<dbReference type="Proteomes" id="UP000076761">
    <property type="component" value="Unassembled WGS sequence"/>
</dbReference>
<evidence type="ECO:0000313" key="1">
    <source>
        <dbReference type="EMBL" id="KZT18370.1"/>
    </source>
</evidence>
<proteinExistence type="predicted"/>
<protein>
    <submittedName>
        <fullName evidence="1">Uncharacterized protein</fullName>
    </submittedName>
</protein>
<dbReference type="EMBL" id="KV425686">
    <property type="protein sequence ID" value="KZT18370.1"/>
    <property type="molecule type" value="Genomic_DNA"/>
</dbReference>
<organism evidence="1 2">
    <name type="scientific">Neolentinus lepideus HHB14362 ss-1</name>
    <dbReference type="NCBI Taxonomy" id="1314782"/>
    <lineage>
        <taxon>Eukaryota</taxon>
        <taxon>Fungi</taxon>
        <taxon>Dikarya</taxon>
        <taxon>Basidiomycota</taxon>
        <taxon>Agaricomycotina</taxon>
        <taxon>Agaricomycetes</taxon>
        <taxon>Gloeophyllales</taxon>
        <taxon>Gloeophyllaceae</taxon>
        <taxon>Neolentinus</taxon>
    </lineage>
</organism>
<keyword evidence="2" id="KW-1185">Reference proteome</keyword>